<evidence type="ECO:0000256" key="2">
    <source>
        <dbReference type="SAM" id="MobiDB-lite"/>
    </source>
</evidence>
<evidence type="ECO:0000313" key="4">
    <source>
        <dbReference type="EMBL" id="MRX82909.1"/>
    </source>
</evidence>
<evidence type="ECO:0000313" key="5">
    <source>
        <dbReference type="Proteomes" id="UP000438093"/>
    </source>
</evidence>
<dbReference type="InterPro" id="IPR003594">
    <property type="entry name" value="HATPase_dom"/>
</dbReference>
<dbReference type="InterPro" id="IPR036890">
    <property type="entry name" value="HATPase_C_sf"/>
</dbReference>
<proteinExistence type="predicted"/>
<evidence type="ECO:0000256" key="1">
    <source>
        <dbReference type="ARBA" id="ARBA00022777"/>
    </source>
</evidence>
<feature type="domain" description="Histidine kinase" evidence="3">
    <location>
        <begin position="606"/>
        <end position="835"/>
    </location>
</feature>
<dbReference type="Pfam" id="PF13589">
    <property type="entry name" value="HATPase_c_3"/>
    <property type="match status" value="1"/>
</dbReference>
<name>A0A6N7RNQ4_9ACTN</name>
<comment type="caution">
    <text evidence="4">The sequence shown here is derived from an EMBL/GenBank/DDBJ whole genome shotgun (WGS) entry which is preliminary data.</text>
</comment>
<evidence type="ECO:0000259" key="3">
    <source>
        <dbReference type="PROSITE" id="PS50109"/>
    </source>
</evidence>
<feature type="region of interest" description="Disordered" evidence="2">
    <location>
        <begin position="541"/>
        <end position="565"/>
    </location>
</feature>
<dbReference type="SUPFAM" id="SSF55874">
    <property type="entry name" value="ATPase domain of HSP90 chaperone/DNA topoisomerase II/histidine kinase"/>
    <property type="match status" value="2"/>
</dbReference>
<dbReference type="RefSeq" id="WP_154333750.1">
    <property type="nucleotide sequence ID" value="NZ_VTFY01000008.1"/>
</dbReference>
<dbReference type="Proteomes" id="UP000438093">
    <property type="component" value="Unassembled WGS sequence"/>
</dbReference>
<keyword evidence="5" id="KW-1185">Reference proteome</keyword>
<gene>
    <name evidence="4" type="ORF">GJG86_10440</name>
</gene>
<dbReference type="GO" id="GO:0016301">
    <property type="term" value="F:kinase activity"/>
    <property type="evidence" value="ECO:0007669"/>
    <property type="project" value="UniProtKB-KW"/>
</dbReference>
<sequence>MEDMHFEVSAKMARLIGRENITDVDSAIIELIKNSYDADATCVCLGFCMPFPAVPKEIDFVLAQQALDIEKRIALLDFYDRRESSYVMKEGLSVEQHEALQKLLFSANVIVVADNGCGMDRGTLRSAWMNIGTDDKVENRVSLGGRVKTGAKGIGRFALDKLSTVTTVYTKKKTDSLLRWGIDWGQFEKATLLNEVTATIETLEGEFECYVKQCIGKKIASFDEYDWNSGTLISLQPTREPWSQQYFEKVNKNLKSIFPDRNDLKFDIYVHNEYFPQYTALNERFSLGKSEYDYKVLASFDGVDTLQISMHRNEIITRKRTACIEVYGKKTEVPLSEFWKRDAFQKVGYERASFSKTVTMRFSAQDLLKIPASSLKDVGAFSLELFFLKNTPSTLDIVNPVVKARRKELLKDYSGVKLYRDGFKVRPYGEEGASFDWLKLGDRSVRSPAAPSHDTGRWRVRPNQLIGAVRITHAGNPNLEDMANREGLAMNDAYDTFVMVIDKVIDIFESDRQYPLREYALWRKKKGIELSKTEEIREGIAASGRKSNEKDSGAAHDEWRDKRSKREYTKEEYERAVAEIEDERLRQQRATKTMMLFSSAGVMTNTFSHEISRIAAEIGSRMQRLRVAVRRIVGTAGYKGDSDFDPFVLIEEAEKTDRLLEDWLRITMEGTGDEAFAETQIYPAEILQKIIELWQPMLEKKYIVVNELTKLNVTETSTLRAAVVDFYIIMNNFFLNSAWFLEKAETARREITITISDGGDKFVLLLENNGPPLDPSLLGNPDSIFEAGVTTKEQGDKKGTGLGLWIMKFVVENNSGEIHTISQSDGFGLRISFPK</sequence>
<feature type="compositionally biased region" description="Basic and acidic residues" evidence="2">
    <location>
        <begin position="546"/>
        <end position="565"/>
    </location>
</feature>
<keyword evidence="1" id="KW-0418">Kinase</keyword>
<protein>
    <submittedName>
        <fullName evidence="4">GHKL domain-containing protein</fullName>
    </submittedName>
</protein>
<dbReference type="Gene3D" id="3.30.565.10">
    <property type="entry name" value="Histidine kinase-like ATPase, C-terminal domain"/>
    <property type="match status" value="2"/>
</dbReference>
<dbReference type="CDD" id="cd00075">
    <property type="entry name" value="HATPase"/>
    <property type="match status" value="1"/>
</dbReference>
<dbReference type="InterPro" id="IPR005467">
    <property type="entry name" value="His_kinase_dom"/>
</dbReference>
<dbReference type="Pfam" id="PF02518">
    <property type="entry name" value="HATPase_c"/>
    <property type="match status" value="1"/>
</dbReference>
<dbReference type="AlphaFoldDB" id="A0A6N7RNQ4"/>
<accession>A0A6N7RNQ4</accession>
<dbReference type="PROSITE" id="PS50109">
    <property type="entry name" value="HIS_KIN"/>
    <property type="match status" value="1"/>
</dbReference>
<organism evidence="4 5">
    <name type="scientific">Eggerthella guodeyinii</name>
    <dbReference type="NCBI Taxonomy" id="2690837"/>
    <lineage>
        <taxon>Bacteria</taxon>
        <taxon>Bacillati</taxon>
        <taxon>Actinomycetota</taxon>
        <taxon>Coriobacteriia</taxon>
        <taxon>Eggerthellales</taxon>
        <taxon>Eggerthellaceae</taxon>
        <taxon>Eggerthella</taxon>
    </lineage>
</organism>
<dbReference type="EMBL" id="VTFY01000008">
    <property type="protein sequence ID" value="MRX82909.1"/>
    <property type="molecule type" value="Genomic_DNA"/>
</dbReference>
<reference evidence="5" key="1">
    <citation type="submission" date="2019-08" db="EMBL/GenBank/DDBJ databases">
        <title>Arthrobacter sp. nov., isolated from plateau pika and Tibetan wild ass.</title>
        <authorList>
            <person name="Ge Y."/>
        </authorList>
    </citation>
    <scope>NUCLEOTIDE SEQUENCE [LARGE SCALE GENOMIC DNA]</scope>
    <source>
        <strain evidence="5">HF-4214</strain>
    </source>
</reference>
<keyword evidence="1" id="KW-0808">Transferase</keyword>